<evidence type="ECO:0000313" key="3">
    <source>
        <dbReference type="Proteomes" id="UP000475862"/>
    </source>
</evidence>
<dbReference type="OrthoDB" id="10278703at2759"/>
<organism evidence="2 3">
    <name type="scientific">Aphis glycines</name>
    <name type="common">Soybean aphid</name>
    <dbReference type="NCBI Taxonomy" id="307491"/>
    <lineage>
        <taxon>Eukaryota</taxon>
        <taxon>Metazoa</taxon>
        <taxon>Ecdysozoa</taxon>
        <taxon>Arthropoda</taxon>
        <taxon>Hexapoda</taxon>
        <taxon>Insecta</taxon>
        <taxon>Pterygota</taxon>
        <taxon>Neoptera</taxon>
        <taxon>Paraneoptera</taxon>
        <taxon>Hemiptera</taxon>
        <taxon>Sternorrhyncha</taxon>
        <taxon>Aphidomorpha</taxon>
        <taxon>Aphidoidea</taxon>
        <taxon>Aphididae</taxon>
        <taxon>Aphidini</taxon>
        <taxon>Aphis</taxon>
        <taxon>Aphis</taxon>
    </lineage>
</organism>
<proteinExistence type="predicted"/>
<gene>
    <name evidence="2" type="ORF">AGLY_014445</name>
</gene>
<dbReference type="Proteomes" id="UP000475862">
    <property type="component" value="Unassembled WGS sequence"/>
</dbReference>
<dbReference type="AlphaFoldDB" id="A0A6G0T539"/>
<sequence length="242" mass="28197">MDLQSDCYAYNQNMMSVSSIDPLVNENLRQFHESVTEMEQQFSQGTSSHQDYFQFATEEGMPDWSLDSLPIFPDMQILPNSVSIDENNQQIPMVDELRQESVLTQFPTNYEQLQQASESTKLPMTDEQLQLQSKLTQMQQKPTKKRSIKNSTHEYNTRSTAYKKRIDEFIKAQTKITEEAKKKSCPPTILKVHAEGQWIYPKDRAQIVLLKCDIKPIKHPNYVQKRKYRSTKSIIKSKHAQS</sequence>
<reference evidence="2 3" key="1">
    <citation type="submission" date="2019-08" db="EMBL/GenBank/DDBJ databases">
        <title>The genome of the soybean aphid Biotype 1, its phylome, world population structure and adaptation to the North American continent.</title>
        <authorList>
            <person name="Giordano R."/>
            <person name="Donthu R.K."/>
            <person name="Hernandez A.G."/>
            <person name="Wright C.L."/>
            <person name="Zimin A.V."/>
        </authorList>
    </citation>
    <scope>NUCLEOTIDE SEQUENCE [LARGE SCALE GENOMIC DNA]</scope>
    <source>
        <tissue evidence="2">Whole aphids</tissue>
    </source>
</reference>
<name>A0A6G0T539_APHGL</name>
<evidence type="ECO:0000313" key="2">
    <source>
        <dbReference type="EMBL" id="KAE9525031.1"/>
    </source>
</evidence>
<comment type="caution">
    <text evidence="2">The sequence shown here is derived from an EMBL/GenBank/DDBJ whole genome shotgun (WGS) entry which is preliminary data.</text>
</comment>
<evidence type="ECO:0000256" key="1">
    <source>
        <dbReference type="SAM" id="MobiDB-lite"/>
    </source>
</evidence>
<dbReference type="EMBL" id="VYZN01000064">
    <property type="protein sequence ID" value="KAE9525031.1"/>
    <property type="molecule type" value="Genomic_DNA"/>
</dbReference>
<keyword evidence="3" id="KW-1185">Reference proteome</keyword>
<accession>A0A6G0T539</accession>
<feature type="region of interest" description="Disordered" evidence="1">
    <location>
        <begin position="135"/>
        <end position="155"/>
    </location>
</feature>
<protein>
    <submittedName>
        <fullName evidence="2">Uncharacterized protein</fullName>
    </submittedName>
</protein>